<keyword evidence="3" id="KW-1185">Reference proteome</keyword>
<name>F7EZE8_MACMU</name>
<accession>F7EZE8</accession>
<sequence>MLSPPRTTMGSMTSWATCGSGQHHHTRPLSRTCVSSGGHRGSTQLMALPITGPGSPPGWATLQIQPQTTSVSAVLQTQAGCQGSCKQPGGDKEKSPPGSLSFPGHVANSPIPSSGASASGKNFPFPVSHPCVAGASHQGRRGLSLLCFGEGAQRVEGGWEPGVSLTGQVLLTQGQTCKQLEQRALKGHLLSILKSILSLSPWMIQEADIVSSRQNFPCSVFSANCCGRRMLSWWPHLWFCVPLKKETSFHCVTGRRVTI</sequence>
<dbReference type="VGNC" id="VGNC:78180">
    <property type="gene designation" value="SUMF2"/>
</dbReference>
<reference evidence="2" key="2">
    <citation type="submission" date="2018-06" db="EMBL/GenBank/DDBJ databases">
        <authorList>
            <person name="Dutcher S."/>
            <person name="Fulton R."/>
            <person name="Lindsay T."/>
        </authorList>
    </citation>
    <scope>NUCLEOTIDE SEQUENCE [LARGE SCALE GENOMIC DNA]</scope>
    <source>
        <strain evidence="2">17573</strain>
    </source>
</reference>
<dbReference type="AlphaFoldDB" id="F7EZE8"/>
<dbReference type="Ensembl" id="ENSMMUT00000066233.2">
    <property type="protein sequence ID" value="ENSMMUP00000045932.2"/>
    <property type="gene ID" value="ENSMMUG00000015275.4"/>
</dbReference>
<reference evidence="2" key="4">
    <citation type="submission" date="2025-05" db="UniProtKB">
        <authorList>
            <consortium name="Ensembl"/>
        </authorList>
    </citation>
    <scope>IDENTIFICATION</scope>
    <source>
        <strain evidence="2">17573</strain>
    </source>
</reference>
<feature type="compositionally biased region" description="Low complexity" evidence="1">
    <location>
        <begin position="109"/>
        <end position="118"/>
    </location>
</feature>
<accession>A0A1D5QD13</accession>
<evidence type="ECO:0000313" key="4">
    <source>
        <dbReference type="VGNC" id="VGNC:78180"/>
    </source>
</evidence>
<dbReference type="Ensembl" id="ENSMMUT00000077044.2">
    <property type="protein sequence ID" value="ENSMMUP00000045033.2"/>
    <property type="gene ID" value="ENSMMUG00000015275.4"/>
</dbReference>
<proteinExistence type="predicted"/>
<evidence type="ECO:0000256" key="1">
    <source>
        <dbReference type="SAM" id="MobiDB-lite"/>
    </source>
</evidence>
<reference evidence="2" key="3">
    <citation type="submission" date="2019-01" db="EMBL/GenBank/DDBJ databases">
        <authorList>
            <person name="Graves T."/>
            <person name="Eichler E.E."/>
            <person name="Wilson R.K."/>
        </authorList>
    </citation>
    <scope>NUCLEOTIDE SEQUENCE [LARGE SCALE GENOMIC DNA]</scope>
    <source>
        <strain evidence="2">17573</strain>
    </source>
</reference>
<protein>
    <submittedName>
        <fullName evidence="2">Sulfatase modifying factor 2</fullName>
    </submittedName>
</protein>
<gene>
    <name evidence="2 4" type="primary">SUMF2</name>
</gene>
<feature type="region of interest" description="Disordered" evidence="1">
    <location>
        <begin position="82"/>
        <end position="118"/>
    </location>
</feature>
<dbReference type="Bgee" id="ENSMMUG00000015275">
    <property type="expression patterns" value="Expressed in adult mammalian kidney and 21 other cell types or tissues"/>
</dbReference>
<dbReference type="VEuPathDB" id="HostDB:ENSMMUG00000015275"/>
<feature type="region of interest" description="Disordered" evidence="1">
    <location>
        <begin position="1"/>
        <end position="59"/>
    </location>
</feature>
<organism evidence="2 3">
    <name type="scientific">Macaca mulatta</name>
    <name type="common">Rhesus macaque</name>
    <dbReference type="NCBI Taxonomy" id="9544"/>
    <lineage>
        <taxon>Eukaryota</taxon>
        <taxon>Metazoa</taxon>
        <taxon>Chordata</taxon>
        <taxon>Craniata</taxon>
        <taxon>Vertebrata</taxon>
        <taxon>Euteleostomi</taxon>
        <taxon>Mammalia</taxon>
        <taxon>Eutheria</taxon>
        <taxon>Euarchontoglires</taxon>
        <taxon>Primates</taxon>
        <taxon>Haplorrhini</taxon>
        <taxon>Catarrhini</taxon>
        <taxon>Cercopithecidae</taxon>
        <taxon>Cercopithecinae</taxon>
        <taxon>Macaca</taxon>
    </lineage>
</organism>
<dbReference type="Ensembl" id="ENSMMUT00000087970.1">
    <property type="protein sequence ID" value="ENSMMUP00000077349.1"/>
    <property type="gene ID" value="ENSMMUG00000015275.4"/>
</dbReference>
<evidence type="ECO:0000313" key="2">
    <source>
        <dbReference type="Ensembl" id="ENSMMUP00000035328.3"/>
    </source>
</evidence>
<reference evidence="3" key="1">
    <citation type="journal article" date="2007" name="Science">
        <title>Evolutionary and biomedical insights from the rhesus macaque genome.</title>
        <authorList>
            <person name="Gibbs R.A."/>
            <person name="Rogers J."/>
            <person name="Katze M.G."/>
            <person name="Bumgarner R."/>
            <person name="Weinstock G.M."/>
            <person name="Mardis E.R."/>
            <person name="Remington K.A."/>
            <person name="Strausberg R.L."/>
            <person name="Venter J.C."/>
            <person name="Wilson R.K."/>
            <person name="Batzer M.A."/>
            <person name="Bustamante C.D."/>
            <person name="Eichler E.E."/>
            <person name="Hahn M.W."/>
            <person name="Hardison R.C."/>
            <person name="Makova K.D."/>
            <person name="Miller W."/>
            <person name="Milosavljevic A."/>
            <person name="Palermo R.E."/>
            <person name="Siepel A."/>
            <person name="Sikela J.M."/>
            <person name="Attaway T."/>
            <person name="Bell S."/>
            <person name="Bernard K.E."/>
            <person name="Buhay C.J."/>
            <person name="Chandrabose M.N."/>
            <person name="Dao M."/>
            <person name="Davis C."/>
            <person name="Delehaunty K.D."/>
            <person name="Ding Y."/>
            <person name="Dinh H.H."/>
            <person name="Dugan-Rocha S."/>
            <person name="Fulton L.A."/>
            <person name="Gabisi R.A."/>
            <person name="Garner T.T."/>
            <person name="Godfrey J."/>
            <person name="Hawes A.C."/>
            <person name="Hernandez J."/>
            <person name="Hines S."/>
            <person name="Holder M."/>
            <person name="Hume J."/>
            <person name="Jhangiani S.N."/>
            <person name="Joshi V."/>
            <person name="Khan Z.M."/>
            <person name="Kirkness E.F."/>
            <person name="Cree A."/>
            <person name="Fowler R.G."/>
            <person name="Lee S."/>
            <person name="Lewis L.R."/>
            <person name="Li Z."/>
            <person name="Liu Y.-S."/>
            <person name="Moore S.M."/>
            <person name="Muzny D."/>
            <person name="Nazareth L.V."/>
            <person name="Ngo D.N."/>
            <person name="Okwuonu G.O."/>
            <person name="Pai G."/>
            <person name="Parker D."/>
            <person name="Paul H.A."/>
            <person name="Pfannkoch C."/>
            <person name="Pohl C.S."/>
            <person name="Rogers Y.-H.C."/>
            <person name="Ruiz S.J."/>
            <person name="Sabo A."/>
            <person name="Santibanez J."/>
            <person name="Schneider B.W."/>
            <person name="Smith S.M."/>
            <person name="Sodergren E."/>
            <person name="Svatek A.F."/>
            <person name="Utterback T.R."/>
            <person name="Vattathil S."/>
            <person name="Warren W."/>
            <person name="White C.S."/>
            <person name="Chinwalla A.T."/>
            <person name="Feng Y."/>
            <person name="Halpern A.L."/>
            <person name="Hillier L.W."/>
            <person name="Huang X."/>
            <person name="Minx P."/>
            <person name="Nelson J.O."/>
            <person name="Pepin K.H."/>
            <person name="Qin X."/>
            <person name="Sutton G.G."/>
            <person name="Venter E."/>
            <person name="Walenz B.P."/>
            <person name="Wallis J.W."/>
            <person name="Worley K.C."/>
            <person name="Yang S.-P."/>
            <person name="Jones S.M."/>
            <person name="Marra M.A."/>
            <person name="Rocchi M."/>
            <person name="Schein J.E."/>
            <person name="Baertsch R."/>
            <person name="Clarke L."/>
            <person name="Csuros M."/>
            <person name="Glasscock J."/>
            <person name="Harris R.A."/>
            <person name="Havlak P."/>
            <person name="Jackson A.R."/>
            <person name="Jiang H."/>
            <person name="Liu Y."/>
            <person name="Messina D.N."/>
            <person name="Shen Y."/>
            <person name="Song H.X.-Z."/>
            <person name="Wylie T."/>
            <person name="Zhang L."/>
            <person name="Birney E."/>
            <person name="Han K."/>
            <person name="Konkel M.K."/>
            <person name="Lee J."/>
            <person name="Smit A.F.A."/>
            <person name="Ullmer B."/>
            <person name="Wang H."/>
            <person name="Xing J."/>
            <person name="Burhans R."/>
            <person name="Cheng Z."/>
            <person name="Karro J.E."/>
            <person name="Ma J."/>
            <person name="Raney B."/>
            <person name="She X."/>
            <person name="Cox M.J."/>
            <person name="Demuth J.P."/>
            <person name="Dumas L.J."/>
            <person name="Han S.-G."/>
            <person name="Hopkins J."/>
            <person name="Karimpour-Fard A."/>
            <person name="Kim Y.H."/>
            <person name="Pollack J.R."/>
            <person name="Vinar T."/>
            <person name="Addo-Quaye C."/>
            <person name="Degenhardt J."/>
            <person name="Denby A."/>
            <person name="Hubisz M.J."/>
            <person name="Indap A."/>
            <person name="Kosiol C."/>
            <person name="Lahn B.T."/>
            <person name="Lawson H.A."/>
            <person name="Marklein A."/>
            <person name="Nielsen R."/>
            <person name="Vallender E.J."/>
            <person name="Clark A.G."/>
            <person name="Ferguson B."/>
            <person name="Hernandez R.D."/>
            <person name="Hirani K."/>
            <person name="Kehrer-Sawatzki H."/>
            <person name="Kolb J."/>
            <person name="Patil S."/>
            <person name="Pu L.-L."/>
            <person name="Ren Y."/>
            <person name="Smith D.G."/>
            <person name="Wheeler D.A."/>
            <person name="Schenck I."/>
            <person name="Ball E.V."/>
            <person name="Chen R."/>
            <person name="Cooper D.N."/>
            <person name="Giardine B."/>
            <person name="Hsu F."/>
            <person name="Kent W.J."/>
            <person name="Lesk A."/>
            <person name="Nelson D.L."/>
            <person name="O'brien W.E."/>
            <person name="Pruefer K."/>
            <person name="Stenson P.D."/>
            <person name="Wallace J.C."/>
            <person name="Ke H."/>
            <person name="Liu X.-M."/>
            <person name="Wang P."/>
            <person name="Xiang A.P."/>
            <person name="Yang F."/>
            <person name="Barber G.P."/>
            <person name="Haussler D."/>
            <person name="Karolchik D."/>
            <person name="Kern A.D."/>
            <person name="Kuhn R.M."/>
            <person name="Smith K.E."/>
            <person name="Zwieg A.S."/>
        </authorList>
    </citation>
    <scope>NUCLEOTIDE SEQUENCE [LARGE SCALE GENOMIC DNA]</scope>
    <source>
        <strain evidence="3">17573</strain>
    </source>
</reference>
<dbReference type="Proteomes" id="UP000006718">
    <property type="component" value="Chromosome 3"/>
</dbReference>
<dbReference type="ExpressionAtlas" id="F7EZE8">
    <property type="expression patterns" value="baseline"/>
</dbReference>
<dbReference type="Ensembl" id="ENSMMUT00000106606.1">
    <property type="protein sequence ID" value="ENSMMUP00000065084.1"/>
    <property type="gene ID" value="ENSMMUG00000015275.4"/>
</dbReference>
<accession>A0A1D5QAG5</accession>
<dbReference type="GeneTree" id="ENSGT00390000008983"/>
<feature type="compositionally biased region" description="Polar residues" evidence="1">
    <location>
        <begin position="1"/>
        <end position="20"/>
    </location>
</feature>
<dbReference type="Ensembl" id="ENSMMUT00000042329.3">
    <property type="protein sequence ID" value="ENSMMUP00000035328.3"/>
    <property type="gene ID" value="ENSMMUG00000015275.4"/>
</dbReference>
<evidence type="ECO:0000313" key="3">
    <source>
        <dbReference type="Proteomes" id="UP000006718"/>
    </source>
</evidence>